<dbReference type="Proteomes" id="UP000249393">
    <property type="component" value="Unassembled WGS sequence"/>
</dbReference>
<keyword evidence="1" id="KW-0812">Transmembrane</keyword>
<evidence type="ECO:0000313" key="2">
    <source>
        <dbReference type="EMBL" id="PZR35040.1"/>
    </source>
</evidence>
<dbReference type="RefSeq" id="WP_304276430.1">
    <property type="nucleotide sequence ID" value="NZ_QFQZ01000019.1"/>
</dbReference>
<evidence type="ECO:0000313" key="3">
    <source>
        <dbReference type="Proteomes" id="UP000249393"/>
    </source>
</evidence>
<protein>
    <submittedName>
        <fullName evidence="2">Uncharacterized protein</fullName>
    </submittedName>
</protein>
<proteinExistence type="predicted"/>
<accession>A0A2W5V5D6</accession>
<dbReference type="EMBL" id="QFQZ01000019">
    <property type="protein sequence ID" value="PZR35040.1"/>
    <property type="molecule type" value="Genomic_DNA"/>
</dbReference>
<reference evidence="2 3" key="1">
    <citation type="submission" date="2017-08" db="EMBL/GenBank/DDBJ databases">
        <title>Infants hospitalized years apart are colonized by the same room-sourced microbial strains.</title>
        <authorList>
            <person name="Brooks B."/>
            <person name="Olm M.R."/>
            <person name="Firek B.A."/>
            <person name="Baker R."/>
            <person name="Thomas B.C."/>
            <person name="Morowitz M.J."/>
            <person name="Banfield J.F."/>
        </authorList>
    </citation>
    <scope>NUCLEOTIDE SEQUENCE [LARGE SCALE GENOMIC DNA]</scope>
    <source>
        <strain evidence="2">S2_003_000_R2_4</strain>
    </source>
</reference>
<organism evidence="2 3">
    <name type="scientific">Caulobacter segnis</name>
    <dbReference type="NCBI Taxonomy" id="88688"/>
    <lineage>
        <taxon>Bacteria</taxon>
        <taxon>Pseudomonadati</taxon>
        <taxon>Pseudomonadota</taxon>
        <taxon>Alphaproteobacteria</taxon>
        <taxon>Caulobacterales</taxon>
        <taxon>Caulobacteraceae</taxon>
        <taxon>Caulobacter</taxon>
    </lineage>
</organism>
<keyword evidence="1" id="KW-0472">Membrane</keyword>
<sequence>MRDWKPGSPFRQRLGVLALLITWAAIAAWCWLRFHDGAMTHQRFVMAQAGVAFQFVPAIGYALWRSRTLHAQRHRQFLARQSWIDLT</sequence>
<gene>
    <name evidence="2" type="ORF">DI526_08170</name>
</gene>
<name>A0A2W5V5D6_9CAUL</name>
<comment type="caution">
    <text evidence="2">The sequence shown here is derived from an EMBL/GenBank/DDBJ whole genome shotgun (WGS) entry which is preliminary data.</text>
</comment>
<keyword evidence="1" id="KW-1133">Transmembrane helix</keyword>
<evidence type="ECO:0000256" key="1">
    <source>
        <dbReference type="SAM" id="Phobius"/>
    </source>
</evidence>
<feature type="transmembrane region" description="Helical" evidence="1">
    <location>
        <begin position="43"/>
        <end position="64"/>
    </location>
</feature>
<dbReference type="AlphaFoldDB" id="A0A2W5V5D6"/>